<protein>
    <submittedName>
        <fullName evidence="10">Nitrate transporter NarK</fullName>
    </submittedName>
</protein>
<keyword evidence="5" id="KW-0534">Nitrate assimilation</keyword>
<name>A0ABN3BQB2_9MICC</name>
<keyword evidence="4 8" id="KW-1133">Transmembrane helix</keyword>
<dbReference type="InterPro" id="IPR020846">
    <property type="entry name" value="MFS_dom"/>
</dbReference>
<feature type="transmembrane region" description="Helical" evidence="8">
    <location>
        <begin position="225"/>
        <end position="247"/>
    </location>
</feature>
<feature type="domain" description="Major facilitator superfamily (MFS) profile" evidence="9">
    <location>
        <begin position="25"/>
        <end position="407"/>
    </location>
</feature>
<dbReference type="InterPro" id="IPR044772">
    <property type="entry name" value="NO3_transporter"/>
</dbReference>
<feature type="transmembrane region" description="Helical" evidence="8">
    <location>
        <begin position="346"/>
        <end position="369"/>
    </location>
</feature>
<dbReference type="InterPro" id="IPR036259">
    <property type="entry name" value="MFS_trans_sf"/>
</dbReference>
<keyword evidence="11" id="KW-1185">Reference proteome</keyword>
<dbReference type="Gene3D" id="1.20.1250.20">
    <property type="entry name" value="MFS general substrate transporter like domains"/>
    <property type="match status" value="2"/>
</dbReference>
<evidence type="ECO:0000313" key="10">
    <source>
        <dbReference type="EMBL" id="GAA2198877.1"/>
    </source>
</evidence>
<comment type="caution">
    <text evidence="10">The sequence shown here is derived from an EMBL/GenBank/DDBJ whole genome shotgun (WGS) entry which is preliminary data.</text>
</comment>
<sequence length="416" mass="42661">MSTAPEPARTGQSDPDAARPGAPRNLTLATLASVVGFWGWTVIAPLGTFYAKDMGLNAAQTGLLVAMPVLVGSLGRIAVGVLTDRFGGRRLLTWILFATAPLVVLVALAGSLKSFGLMLLFGFFLGVGGTVFTAGIPFSAAWYPASRQGFATGIFGMGMGGTALSAFLTPRLVGWIGYWPTHIAIAVLLVVTGLMVHFAMRESPTWRPAGAGTFGKLVQAAKLPVTWQLCFLYAVVFGGFVSFSTYLPTYLRDIYDFNLTDAGTRTAGFALAAVVARPIGGIIADRLGPKPVVAVALAGVAVLAFIVNLQPSGEVATGATFLAMAAALGLGTGGVFAWVGRRSPAGMVGAVTGVVSAAGGLGGYFPPLIMGATYNAAERSYAIGLLLLAGTAIVALVLTLLMARRQASASPAGARA</sequence>
<evidence type="ECO:0000256" key="3">
    <source>
        <dbReference type="ARBA" id="ARBA00022692"/>
    </source>
</evidence>
<organism evidence="10 11">
    <name type="scientific">Sinomonas flava</name>
    <dbReference type="NCBI Taxonomy" id="496857"/>
    <lineage>
        <taxon>Bacteria</taxon>
        <taxon>Bacillati</taxon>
        <taxon>Actinomycetota</taxon>
        <taxon>Actinomycetes</taxon>
        <taxon>Micrococcales</taxon>
        <taxon>Micrococcaceae</taxon>
        <taxon>Sinomonas</taxon>
    </lineage>
</organism>
<proteinExistence type="inferred from homology"/>
<dbReference type="Proteomes" id="UP001500432">
    <property type="component" value="Unassembled WGS sequence"/>
</dbReference>
<evidence type="ECO:0000256" key="7">
    <source>
        <dbReference type="SAM" id="MobiDB-lite"/>
    </source>
</evidence>
<dbReference type="Pfam" id="PF07690">
    <property type="entry name" value="MFS_1"/>
    <property type="match status" value="1"/>
</dbReference>
<dbReference type="RefSeq" id="WP_425564334.1">
    <property type="nucleotide sequence ID" value="NZ_BAAAQW010000003.1"/>
</dbReference>
<feature type="transmembrane region" description="Helical" evidence="8">
    <location>
        <begin position="315"/>
        <end position="339"/>
    </location>
</feature>
<reference evidence="10 11" key="1">
    <citation type="journal article" date="2019" name="Int. J. Syst. Evol. Microbiol.">
        <title>The Global Catalogue of Microorganisms (GCM) 10K type strain sequencing project: providing services to taxonomists for standard genome sequencing and annotation.</title>
        <authorList>
            <consortium name="The Broad Institute Genomics Platform"/>
            <consortium name="The Broad Institute Genome Sequencing Center for Infectious Disease"/>
            <person name="Wu L."/>
            <person name="Ma J."/>
        </authorList>
    </citation>
    <scope>NUCLEOTIDE SEQUENCE [LARGE SCALE GENOMIC DNA]</scope>
    <source>
        <strain evidence="10 11">JCM 16034</strain>
    </source>
</reference>
<feature type="transmembrane region" description="Helical" evidence="8">
    <location>
        <begin position="26"/>
        <end position="46"/>
    </location>
</feature>
<accession>A0ABN3BQB2</accession>
<evidence type="ECO:0000256" key="6">
    <source>
        <dbReference type="ARBA" id="ARBA00023136"/>
    </source>
</evidence>
<evidence type="ECO:0000256" key="1">
    <source>
        <dbReference type="ARBA" id="ARBA00004651"/>
    </source>
</evidence>
<feature type="transmembrane region" description="Helical" evidence="8">
    <location>
        <begin position="58"/>
        <end position="79"/>
    </location>
</feature>
<evidence type="ECO:0000259" key="9">
    <source>
        <dbReference type="PROSITE" id="PS50850"/>
    </source>
</evidence>
<dbReference type="EMBL" id="BAAAQW010000003">
    <property type="protein sequence ID" value="GAA2198877.1"/>
    <property type="molecule type" value="Genomic_DNA"/>
</dbReference>
<dbReference type="PANTHER" id="PTHR23515">
    <property type="entry name" value="HIGH-AFFINITY NITRATE TRANSPORTER 2.3"/>
    <property type="match status" value="1"/>
</dbReference>
<feature type="transmembrane region" description="Helical" evidence="8">
    <location>
        <begin position="115"/>
        <end position="138"/>
    </location>
</feature>
<dbReference type="InterPro" id="IPR011701">
    <property type="entry name" value="MFS"/>
</dbReference>
<feature type="transmembrane region" description="Helical" evidence="8">
    <location>
        <begin position="175"/>
        <end position="198"/>
    </location>
</feature>
<keyword evidence="6 8" id="KW-0472">Membrane</keyword>
<gene>
    <name evidence="10" type="primary">narK</name>
    <name evidence="10" type="ORF">GCM10009849_13250</name>
</gene>
<evidence type="ECO:0000256" key="5">
    <source>
        <dbReference type="ARBA" id="ARBA00023063"/>
    </source>
</evidence>
<evidence type="ECO:0000256" key="8">
    <source>
        <dbReference type="SAM" id="Phobius"/>
    </source>
</evidence>
<dbReference type="SUPFAM" id="SSF103473">
    <property type="entry name" value="MFS general substrate transporter"/>
    <property type="match status" value="1"/>
</dbReference>
<evidence type="ECO:0000256" key="2">
    <source>
        <dbReference type="ARBA" id="ARBA00008432"/>
    </source>
</evidence>
<dbReference type="PROSITE" id="PS50850">
    <property type="entry name" value="MFS"/>
    <property type="match status" value="1"/>
</dbReference>
<comment type="similarity">
    <text evidence="2">Belongs to the major facilitator superfamily. Nitrate/nitrite porter (TC 2.A.1.8) family.</text>
</comment>
<feature type="region of interest" description="Disordered" evidence="7">
    <location>
        <begin position="1"/>
        <end position="20"/>
    </location>
</feature>
<feature type="transmembrane region" description="Helical" evidence="8">
    <location>
        <begin position="291"/>
        <end position="309"/>
    </location>
</feature>
<evidence type="ECO:0000256" key="4">
    <source>
        <dbReference type="ARBA" id="ARBA00022989"/>
    </source>
</evidence>
<feature type="transmembrane region" description="Helical" evidence="8">
    <location>
        <begin position="267"/>
        <end position="284"/>
    </location>
</feature>
<evidence type="ECO:0000313" key="11">
    <source>
        <dbReference type="Proteomes" id="UP001500432"/>
    </source>
</evidence>
<feature type="transmembrane region" description="Helical" evidence="8">
    <location>
        <begin position="150"/>
        <end position="169"/>
    </location>
</feature>
<keyword evidence="3 8" id="KW-0812">Transmembrane</keyword>
<feature type="transmembrane region" description="Helical" evidence="8">
    <location>
        <begin position="381"/>
        <end position="403"/>
    </location>
</feature>
<feature type="transmembrane region" description="Helical" evidence="8">
    <location>
        <begin position="91"/>
        <end position="109"/>
    </location>
</feature>
<comment type="subcellular location">
    <subcellularLocation>
        <location evidence="1">Cell membrane</location>
        <topology evidence="1">Multi-pass membrane protein</topology>
    </subcellularLocation>
</comment>